<accession>A0A392Q905</accession>
<dbReference type="EMBL" id="LXQA010122109">
    <property type="protein sequence ID" value="MCI20873.1"/>
    <property type="molecule type" value="Genomic_DNA"/>
</dbReference>
<protein>
    <submittedName>
        <fullName evidence="1">Uncharacterized protein</fullName>
    </submittedName>
</protein>
<feature type="non-terminal residue" evidence="1">
    <location>
        <position position="46"/>
    </location>
</feature>
<comment type="caution">
    <text evidence="1">The sequence shown here is derived from an EMBL/GenBank/DDBJ whole genome shotgun (WGS) entry which is preliminary data.</text>
</comment>
<reference evidence="1 2" key="1">
    <citation type="journal article" date="2018" name="Front. Plant Sci.">
        <title>Red Clover (Trifolium pratense) and Zigzag Clover (T. medium) - A Picture of Genomic Similarities and Differences.</title>
        <authorList>
            <person name="Dluhosova J."/>
            <person name="Istvanek J."/>
            <person name="Nedelnik J."/>
            <person name="Repkova J."/>
        </authorList>
    </citation>
    <scope>NUCLEOTIDE SEQUENCE [LARGE SCALE GENOMIC DNA]</scope>
    <source>
        <strain evidence="2">cv. 10/8</strain>
        <tissue evidence="1">Leaf</tissue>
    </source>
</reference>
<organism evidence="1 2">
    <name type="scientific">Trifolium medium</name>
    <dbReference type="NCBI Taxonomy" id="97028"/>
    <lineage>
        <taxon>Eukaryota</taxon>
        <taxon>Viridiplantae</taxon>
        <taxon>Streptophyta</taxon>
        <taxon>Embryophyta</taxon>
        <taxon>Tracheophyta</taxon>
        <taxon>Spermatophyta</taxon>
        <taxon>Magnoliopsida</taxon>
        <taxon>eudicotyledons</taxon>
        <taxon>Gunneridae</taxon>
        <taxon>Pentapetalae</taxon>
        <taxon>rosids</taxon>
        <taxon>fabids</taxon>
        <taxon>Fabales</taxon>
        <taxon>Fabaceae</taxon>
        <taxon>Papilionoideae</taxon>
        <taxon>50 kb inversion clade</taxon>
        <taxon>NPAAA clade</taxon>
        <taxon>Hologalegina</taxon>
        <taxon>IRL clade</taxon>
        <taxon>Trifolieae</taxon>
        <taxon>Trifolium</taxon>
    </lineage>
</organism>
<dbReference type="AlphaFoldDB" id="A0A392Q905"/>
<dbReference type="Proteomes" id="UP000265520">
    <property type="component" value="Unassembled WGS sequence"/>
</dbReference>
<evidence type="ECO:0000313" key="1">
    <source>
        <dbReference type="EMBL" id="MCI20873.1"/>
    </source>
</evidence>
<proteinExistence type="predicted"/>
<sequence>MLVLEIAVFMDQIVIEMNFGHGQGKLEAEPQLLGCLAKREYARWAR</sequence>
<evidence type="ECO:0000313" key="2">
    <source>
        <dbReference type="Proteomes" id="UP000265520"/>
    </source>
</evidence>
<name>A0A392Q905_9FABA</name>
<keyword evidence="2" id="KW-1185">Reference proteome</keyword>